<evidence type="ECO:0000313" key="6">
    <source>
        <dbReference type="EMBL" id="KAG0255147.1"/>
    </source>
</evidence>
<dbReference type="GO" id="GO:0005737">
    <property type="term" value="C:cytoplasm"/>
    <property type="evidence" value="ECO:0007669"/>
    <property type="project" value="UniProtKB-ARBA"/>
</dbReference>
<sequence length="394" mass="42605">MSAVQDLFAQGSHAFTDEDYELALDFYSQAITLNSSHPEIFLKRSTTYQKLGKDQEAYDDAIKALALVQENPSADKDFEAKALLRKGVAAFHLQDYATAKAALETCHTINPELRTLSQWMRKVDQEYAKLPKPAVTTEAATASTAPTTTLTPAPAAPAAPAPAPASAPVSEESSAAPIASPAAIAAAAAQPTTPSVHRVRHEWYQNDSFVTISVFIKNAKKDNVDIQITERALSVSVKMPTGSDYSLELEPLSHAIDPAESQFEVLSTKIEIRLKKQRIAVKWGALEGEDVHAGSMATTASAAATPSYPSSSRRGPKDWDALDREAAKDEDKAEGDKALNQLFSQIYKDADDDTKRAMMKSFTESNGTCLSTNWGEVSKGTVETRPPEGMIAKK</sequence>
<keyword evidence="2" id="KW-0802">TPR repeat</keyword>
<comment type="caution">
    <text evidence="6">The sequence shown here is derived from an EMBL/GenBank/DDBJ whole genome shotgun (WGS) entry which is preliminary data.</text>
</comment>
<feature type="compositionally biased region" description="Low complexity" evidence="3">
    <location>
        <begin position="134"/>
        <end position="153"/>
    </location>
</feature>
<evidence type="ECO:0000256" key="3">
    <source>
        <dbReference type="SAM" id="MobiDB-lite"/>
    </source>
</evidence>
<dbReference type="SMART" id="SM00028">
    <property type="entry name" value="TPR"/>
    <property type="match status" value="3"/>
</dbReference>
<feature type="region of interest" description="Disordered" evidence="3">
    <location>
        <begin position="134"/>
        <end position="174"/>
    </location>
</feature>
<dbReference type="Pfam" id="PF13181">
    <property type="entry name" value="TPR_8"/>
    <property type="match status" value="1"/>
</dbReference>
<dbReference type="Pfam" id="PF05002">
    <property type="entry name" value="SGS"/>
    <property type="match status" value="1"/>
</dbReference>
<accession>A0A9P6PY58</accession>
<dbReference type="FunFam" id="2.60.40.790:FF:000012">
    <property type="entry name" value="SGT1 homolog, MIS12 kinetochore complex assembly cochaperone"/>
    <property type="match status" value="1"/>
</dbReference>
<dbReference type="InterPro" id="IPR019734">
    <property type="entry name" value="TPR_rpt"/>
</dbReference>
<feature type="region of interest" description="Disordered" evidence="3">
    <location>
        <begin position="369"/>
        <end position="394"/>
    </location>
</feature>
<dbReference type="Gene3D" id="2.60.40.790">
    <property type="match status" value="1"/>
</dbReference>
<feature type="region of interest" description="Disordered" evidence="3">
    <location>
        <begin position="298"/>
        <end position="318"/>
    </location>
</feature>
<dbReference type="EMBL" id="JAAAJB010000476">
    <property type="protein sequence ID" value="KAG0255147.1"/>
    <property type="molecule type" value="Genomic_DNA"/>
</dbReference>
<dbReference type="GO" id="GO:0051087">
    <property type="term" value="F:protein-folding chaperone binding"/>
    <property type="evidence" value="ECO:0007669"/>
    <property type="project" value="InterPro"/>
</dbReference>
<name>A0A9P6PY58_9FUNG</name>
<evidence type="ECO:0000259" key="5">
    <source>
        <dbReference type="PROSITE" id="PS51203"/>
    </source>
</evidence>
<protein>
    <submittedName>
        <fullName evidence="6">Protein SGT1 A</fullName>
    </submittedName>
</protein>
<dbReference type="OrthoDB" id="1898560at2759"/>
<dbReference type="PROSITE" id="PS51048">
    <property type="entry name" value="SGS"/>
    <property type="match status" value="1"/>
</dbReference>
<evidence type="ECO:0000313" key="7">
    <source>
        <dbReference type="Proteomes" id="UP000807716"/>
    </source>
</evidence>
<feature type="compositionally biased region" description="Low complexity" evidence="3">
    <location>
        <begin position="298"/>
        <end position="312"/>
    </location>
</feature>
<feature type="non-terminal residue" evidence="6">
    <location>
        <position position="394"/>
    </location>
</feature>
<dbReference type="InterPro" id="IPR007052">
    <property type="entry name" value="CS_dom"/>
</dbReference>
<dbReference type="PROSITE" id="PS50005">
    <property type="entry name" value="TPR"/>
    <property type="match status" value="1"/>
</dbReference>
<dbReference type="Pfam" id="PF04969">
    <property type="entry name" value="CS"/>
    <property type="match status" value="1"/>
</dbReference>
<dbReference type="Proteomes" id="UP000807716">
    <property type="component" value="Unassembled WGS sequence"/>
</dbReference>
<feature type="domain" description="CS" evidence="5">
    <location>
        <begin position="196"/>
        <end position="287"/>
    </location>
</feature>
<dbReference type="AlphaFoldDB" id="A0A9P6PY58"/>
<dbReference type="SUPFAM" id="SSF48452">
    <property type="entry name" value="TPR-like"/>
    <property type="match status" value="1"/>
</dbReference>
<feature type="domain" description="SGS" evidence="4">
    <location>
        <begin position="307"/>
        <end position="394"/>
    </location>
</feature>
<dbReference type="SUPFAM" id="SSF49764">
    <property type="entry name" value="HSP20-like chaperones"/>
    <property type="match status" value="1"/>
</dbReference>
<dbReference type="PROSITE" id="PS51203">
    <property type="entry name" value="CS"/>
    <property type="match status" value="1"/>
</dbReference>
<reference evidence="6" key="1">
    <citation type="journal article" date="2020" name="Fungal Divers.">
        <title>Resolving the Mortierellaceae phylogeny through synthesis of multi-gene phylogenetics and phylogenomics.</title>
        <authorList>
            <person name="Vandepol N."/>
            <person name="Liber J."/>
            <person name="Desiro A."/>
            <person name="Na H."/>
            <person name="Kennedy M."/>
            <person name="Barry K."/>
            <person name="Grigoriev I.V."/>
            <person name="Miller A.N."/>
            <person name="O'Donnell K."/>
            <person name="Stajich J.E."/>
            <person name="Bonito G."/>
        </authorList>
    </citation>
    <scope>NUCLEOTIDE SEQUENCE</scope>
    <source>
        <strain evidence="6">BC1065</strain>
    </source>
</reference>
<evidence type="ECO:0000259" key="4">
    <source>
        <dbReference type="PROSITE" id="PS51048"/>
    </source>
</evidence>
<feature type="compositionally biased region" description="Pro residues" evidence="3">
    <location>
        <begin position="154"/>
        <end position="165"/>
    </location>
</feature>
<dbReference type="Gene3D" id="1.25.40.10">
    <property type="entry name" value="Tetratricopeptide repeat domain"/>
    <property type="match status" value="1"/>
</dbReference>
<keyword evidence="7" id="KW-1185">Reference proteome</keyword>
<dbReference type="PANTHER" id="PTHR45862">
    <property type="entry name" value="PROTEIN SGT1 HOMOLOG"/>
    <property type="match status" value="1"/>
</dbReference>
<dbReference type="InterPro" id="IPR008978">
    <property type="entry name" value="HSP20-like_chaperone"/>
</dbReference>
<dbReference type="InterPro" id="IPR007699">
    <property type="entry name" value="SGS_dom"/>
</dbReference>
<comment type="similarity">
    <text evidence="1">Belongs to the SGT1 family.</text>
</comment>
<dbReference type="InterPro" id="IPR011990">
    <property type="entry name" value="TPR-like_helical_dom_sf"/>
</dbReference>
<gene>
    <name evidence="6" type="primary">SGT1A</name>
    <name evidence="6" type="ORF">DFQ27_006416</name>
</gene>
<dbReference type="InterPro" id="IPR044563">
    <property type="entry name" value="Sgt1-like"/>
</dbReference>
<proteinExistence type="inferred from homology"/>
<feature type="repeat" description="TPR" evidence="2">
    <location>
        <begin position="4"/>
        <end position="37"/>
    </location>
</feature>
<organism evidence="6 7">
    <name type="scientific">Actinomortierella ambigua</name>
    <dbReference type="NCBI Taxonomy" id="1343610"/>
    <lineage>
        <taxon>Eukaryota</taxon>
        <taxon>Fungi</taxon>
        <taxon>Fungi incertae sedis</taxon>
        <taxon>Mucoromycota</taxon>
        <taxon>Mortierellomycotina</taxon>
        <taxon>Mortierellomycetes</taxon>
        <taxon>Mortierellales</taxon>
        <taxon>Mortierellaceae</taxon>
        <taxon>Actinomortierella</taxon>
    </lineage>
</organism>
<evidence type="ECO:0000256" key="1">
    <source>
        <dbReference type="ARBA" id="ARBA00008509"/>
    </source>
</evidence>
<evidence type="ECO:0000256" key="2">
    <source>
        <dbReference type="PROSITE-ProRule" id="PRU00339"/>
    </source>
</evidence>